<dbReference type="SUPFAM" id="SSF54686">
    <property type="entry name" value="Ribosomal protein L16p/L10e"/>
    <property type="match status" value="1"/>
</dbReference>
<dbReference type="GO" id="GO:0003735">
    <property type="term" value="F:structural constituent of ribosome"/>
    <property type="evidence" value="ECO:0007669"/>
    <property type="project" value="InterPro"/>
</dbReference>
<dbReference type="Gene3D" id="3.90.1170.10">
    <property type="entry name" value="Ribosomal protein L10e/L16"/>
    <property type="match status" value="1"/>
</dbReference>
<feature type="non-terminal residue" evidence="1">
    <location>
        <position position="1"/>
    </location>
</feature>
<gene>
    <name evidence="1" type="ORF">S03H2_31304</name>
</gene>
<protein>
    <submittedName>
        <fullName evidence="1">Uncharacterized protein</fullName>
    </submittedName>
</protein>
<accession>X1GWH5</accession>
<dbReference type="EMBL" id="BARU01018973">
    <property type="protein sequence ID" value="GAH61492.1"/>
    <property type="molecule type" value="Genomic_DNA"/>
</dbReference>
<reference evidence="1" key="1">
    <citation type="journal article" date="2014" name="Front. Microbiol.">
        <title>High frequency of phylogenetically diverse reductive dehalogenase-homologous genes in deep subseafloor sedimentary metagenomes.</title>
        <authorList>
            <person name="Kawai M."/>
            <person name="Futagami T."/>
            <person name="Toyoda A."/>
            <person name="Takaki Y."/>
            <person name="Nishi S."/>
            <person name="Hori S."/>
            <person name="Arai W."/>
            <person name="Tsubouchi T."/>
            <person name="Morono Y."/>
            <person name="Uchiyama I."/>
            <person name="Ito T."/>
            <person name="Fujiyama A."/>
            <person name="Inagaki F."/>
            <person name="Takami H."/>
        </authorList>
    </citation>
    <scope>NUCLEOTIDE SEQUENCE</scope>
    <source>
        <strain evidence="1">Expedition CK06-06</strain>
    </source>
</reference>
<sequence length="42" mass="4593">VSYPHEVLRENKRVNVAQADRFQSGMRGAFGKPGGCCSPITE</sequence>
<comment type="caution">
    <text evidence="1">The sequence shown here is derived from an EMBL/GenBank/DDBJ whole genome shotgun (WGS) entry which is preliminary data.</text>
</comment>
<proteinExistence type="predicted"/>
<dbReference type="InterPro" id="IPR036920">
    <property type="entry name" value="Ribosomal_uL16_sf"/>
</dbReference>
<dbReference type="GO" id="GO:0005840">
    <property type="term" value="C:ribosome"/>
    <property type="evidence" value="ECO:0007669"/>
    <property type="project" value="InterPro"/>
</dbReference>
<name>X1GWH5_9ZZZZ</name>
<organism evidence="1">
    <name type="scientific">marine sediment metagenome</name>
    <dbReference type="NCBI Taxonomy" id="412755"/>
    <lineage>
        <taxon>unclassified sequences</taxon>
        <taxon>metagenomes</taxon>
        <taxon>ecological metagenomes</taxon>
    </lineage>
</organism>
<dbReference type="GO" id="GO:0006412">
    <property type="term" value="P:translation"/>
    <property type="evidence" value="ECO:0007669"/>
    <property type="project" value="InterPro"/>
</dbReference>
<evidence type="ECO:0000313" key="1">
    <source>
        <dbReference type="EMBL" id="GAH61492.1"/>
    </source>
</evidence>
<dbReference type="AlphaFoldDB" id="X1GWH5"/>